<dbReference type="RefSeq" id="WP_209772663.1">
    <property type="nucleotide sequence ID" value="NZ_JAGGLO010000002.1"/>
</dbReference>
<protein>
    <recommendedName>
        <fullName evidence="5">Lipoprotein</fullName>
    </recommendedName>
</protein>
<gene>
    <name evidence="3" type="ORF">LDJ82_04785</name>
</gene>
<evidence type="ECO:0000256" key="1">
    <source>
        <dbReference type="SAM" id="MobiDB-lite"/>
    </source>
</evidence>
<keyword evidence="4" id="KW-1185">Reference proteome</keyword>
<feature type="region of interest" description="Disordered" evidence="1">
    <location>
        <begin position="25"/>
        <end position="85"/>
    </location>
</feature>
<accession>A0ABS7YXS0</accession>
<dbReference type="PROSITE" id="PS51257">
    <property type="entry name" value="PROKAR_LIPOPROTEIN"/>
    <property type="match status" value="1"/>
</dbReference>
<organism evidence="3 4">
    <name type="scientific">Anaerococcus degeneri</name>
    <dbReference type="NCBI Taxonomy" id="361500"/>
    <lineage>
        <taxon>Bacteria</taxon>
        <taxon>Bacillati</taxon>
        <taxon>Bacillota</taxon>
        <taxon>Tissierellia</taxon>
        <taxon>Tissierellales</taxon>
        <taxon>Peptoniphilaceae</taxon>
        <taxon>Anaerococcus</taxon>
    </lineage>
</organism>
<feature type="compositionally biased region" description="Basic and acidic residues" evidence="1">
    <location>
        <begin position="50"/>
        <end position="85"/>
    </location>
</feature>
<evidence type="ECO:0000256" key="2">
    <source>
        <dbReference type="SAM" id="SignalP"/>
    </source>
</evidence>
<keyword evidence="2" id="KW-0732">Signal</keyword>
<feature type="chain" id="PRO_5045525209" description="Lipoprotein" evidence="2">
    <location>
        <begin position="28"/>
        <end position="205"/>
    </location>
</feature>
<proteinExistence type="predicted"/>
<comment type="caution">
    <text evidence="3">The sequence shown here is derived from an EMBL/GenBank/DDBJ whole genome shotgun (WGS) entry which is preliminary data.</text>
</comment>
<evidence type="ECO:0000313" key="3">
    <source>
        <dbReference type="EMBL" id="MCA2096230.1"/>
    </source>
</evidence>
<dbReference type="EMBL" id="JAIWIY010000001">
    <property type="protein sequence ID" value="MCA2096230.1"/>
    <property type="molecule type" value="Genomic_DNA"/>
</dbReference>
<dbReference type="Proteomes" id="UP001198374">
    <property type="component" value="Unassembled WGS sequence"/>
</dbReference>
<evidence type="ECO:0000313" key="4">
    <source>
        <dbReference type="Proteomes" id="UP001198374"/>
    </source>
</evidence>
<feature type="signal peptide" evidence="2">
    <location>
        <begin position="1"/>
        <end position="27"/>
    </location>
</feature>
<name>A0ABS7YXS0_9FIRM</name>
<evidence type="ECO:0008006" key="5">
    <source>
        <dbReference type="Google" id="ProtNLM"/>
    </source>
</evidence>
<sequence length="205" mass="23229">MKNKLFKPILLSIMALSLIGCESNNMADKNLGENQVVEAHDEDQNSGNKPAEDDVNKSESKDNKENENKEDSKVEDKKEDEKNLHEKDGKYVTTMIAKLKGEADDYITSTAYDYKFEEDRFVVSGSFDYHEDPENYEKVEEIKNKEDHKFVINDKTVFEAVGGMAPAKEFTKEDFLKYLEECKDTGLALIIFVENGVATSVSISS</sequence>
<reference evidence="4" key="1">
    <citation type="submission" date="2023-07" db="EMBL/GenBank/DDBJ databases">
        <title>FDA dAtabase for Regulatory Grade micrObial Sequences (FDA-ARGOS): Supporting development and validation of Infectious Disease Dx tests.</title>
        <authorList>
            <person name="Sproer C."/>
            <person name="Gronow S."/>
            <person name="Severitt S."/>
            <person name="Schroder I."/>
            <person name="Tallon L."/>
            <person name="Sadzewicz L."/>
            <person name="Zhao X."/>
            <person name="Boylan J."/>
            <person name="Ott S."/>
            <person name="Bowen H."/>
            <person name="Vavikolanu K."/>
            <person name="Hazen T."/>
            <person name="Aluvathingal J."/>
            <person name="Nadendla S."/>
            <person name="Lowell S."/>
            <person name="Myers T."/>
            <person name="Yan Y."/>
        </authorList>
    </citation>
    <scope>NUCLEOTIDE SEQUENCE [LARGE SCALE GENOMIC DNA]</scope>
    <source>
        <strain evidence="4">FDAARGOS_1538</strain>
    </source>
</reference>